<evidence type="ECO:0000256" key="3">
    <source>
        <dbReference type="ARBA" id="ARBA00022473"/>
    </source>
</evidence>
<evidence type="ECO:0000256" key="6">
    <source>
        <dbReference type="SAM" id="MobiDB-lite"/>
    </source>
</evidence>
<keyword evidence="3" id="KW-0217">Developmental protein</keyword>
<evidence type="ECO:0000313" key="9">
    <source>
        <dbReference type="Proteomes" id="UP001219518"/>
    </source>
</evidence>
<dbReference type="GO" id="GO:0030514">
    <property type="term" value="P:negative regulation of BMP signaling pathway"/>
    <property type="evidence" value="ECO:0007669"/>
    <property type="project" value="InterPro"/>
</dbReference>
<dbReference type="InterPro" id="IPR008717">
    <property type="entry name" value="Noggin"/>
</dbReference>
<sequence length="344" mass="38268">MRVPAARGPPPPPSPSAAPAHHRLVLVPALLLLAFLVELVAPHASDALHAGLQGPARGPAPAPAPAPALLRTALSPERQGLRPGGSQGLGGAMPALLEKPDRLYDPQPGDLNATLLRAKLGRHFDPRVMSIQRPSAFKRQRSQHKVRYNNLLDSGEDSTLLDDDQVELDEDSPFRRNPRGRLVPAGEMPESIANLDLRGVRLPDGSRLRSRISPRLRRKLQHFLWAYTACPVQRRWRDLGVRFWPRWLREGHCPASPCSIPAGMRCKPAATRHQALLRWHCRPLPALVLQHAEQHAEQQQQQQQQHGHGGRSLEQAATRHCTWIKVEYPIITECSCGCPEDRYS</sequence>
<keyword evidence="4" id="KW-0964">Secreted</keyword>
<evidence type="ECO:0000256" key="4">
    <source>
        <dbReference type="ARBA" id="ARBA00022525"/>
    </source>
</evidence>
<evidence type="ECO:0000256" key="7">
    <source>
        <dbReference type="SAM" id="SignalP"/>
    </source>
</evidence>
<comment type="similarity">
    <text evidence="2">Belongs to the noggin family.</text>
</comment>
<keyword evidence="9" id="KW-1185">Reference proteome</keyword>
<dbReference type="GO" id="GO:0009953">
    <property type="term" value="P:dorsal/ventral pattern formation"/>
    <property type="evidence" value="ECO:0007669"/>
    <property type="project" value="TreeGrafter"/>
</dbReference>
<dbReference type="GO" id="GO:0005615">
    <property type="term" value="C:extracellular space"/>
    <property type="evidence" value="ECO:0007669"/>
    <property type="project" value="TreeGrafter"/>
</dbReference>
<dbReference type="Pfam" id="PF05806">
    <property type="entry name" value="Noggin"/>
    <property type="match status" value="2"/>
</dbReference>
<comment type="caution">
    <text evidence="8">The sequence shown here is derived from an EMBL/GenBank/DDBJ whole genome shotgun (WGS) entry which is preliminary data.</text>
</comment>
<feature type="signal peptide" evidence="7">
    <location>
        <begin position="1"/>
        <end position="42"/>
    </location>
</feature>
<evidence type="ECO:0000313" key="8">
    <source>
        <dbReference type="EMBL" id="KAK3931819.1"/>
    </source>
</evidence>
<feature type="region of interest" description="Disordered" evidence="6">
    <location>
        <begin position="292"/>
        <end position="311"/>
    </location>
</feature>
<dbReference type="EMBL" id="JAHWGI010001430">
    <property type="protein sequence ID" value="KAK3931819.1"/>
    <property type="molecule type" value="Genomic_DNA"/>
</dbReference>
<proteinExistence type="inferred from homology"/>
<dbReference type="AlphaFoldDB" id="A0AAE1LV30"/>
<dbReference type="SUPFAM" id="SSF57501">
    <property type="entry name" value="Cystine-knot cytokines"/>
    <property type="match status" value="1"/>
</dbReference>
<name>A0AAE1LV30_9NEOP</name>
<organism evidence="8 9">
    <name type="scientific">Frankliniella fusca</name>
    <dbReference type="NCBI Taxonomy" id="407009"/>
    <lineage>
        <taxon>Eukaryota</taxon>
        <taxon>Metazoa</taxon>
        <taxon>Ecdysozoa</taxon>
        <taxon>Arthropoda</taxon>
        <taxon>Hexapoda</taxon>
        <taxon>Insecta</taxon>
        <taxon>Pterygota</taxon>
        <taxon>Neoptera</taxon>
        <taxon>Paraneoptera</taxon>
        <taxon>Thysanoptera</taxon>
        <taxon>Terebrantia</taxon>
        <taxon>Thripoidea</taxon>
        <taxon>Thripidae</taxon>
        <taxon>Frankliniella</taxon>
    </lineage>
</organism>
<accession>A0AAE1LV30</accession>
<gene>
    <name evidence="8" type="ORF">KUF71_009038</name>
</gene>
<keyword evidence="5 7" id="KW-0732">Signal</keyword>
<evidence type="ECO:0000256" key="5">
    <source>
        <dbReference type="ARBA" id="ARBA00022729"/>
    </source>
</evidence>
<evidence type="ECO:0000256" key="1">
    <source>
        <dbReference type="ARBA" id="ARBA00004613"/>
    </source>
</evidence>
<protein>
    <submittedName>
        <fullName evidence="8">Noggin</fullName>
    </submittedName>
</protein>
<feature type="chain" id="PRO_5041977479" evidence="7">
    <location>
        <begin position="43"/>
        <end position="344"/>
    </location>
</feature>
<dbReference type="Proteomes" id="UP001219518">
    <property type="component" value="Unassembled WGS sequence"/>
</dbReference>
<evidence type="ECO:0000256" key="2">
    <source>
        <dbReference type="ARBA" id="ARBA00007480"/>
    </source>
</evidence>
<dbReference type="Gene3D" id="2.10.90.10">
    <property type="entry name" value="Cystine-knot cytokines"/>
    <property type="match status" value="1"/>
</dbReference>
<dbReference type="PANTHER" id="PTHR10494:SF6">
    <property type="entry name" value="NOGGIN"/>
    <property type="match status" value="1"/>
</dbReference>
<dbReference type="InterPro" id="IPR029034">
    <property type="entry name" value="Cystine-knot_cytokine"/>
</dbReference>
<comment type="subcellular location">
    <subcellularLocation>
        <location evidence="1">Secreted</location>
    </subcellularLocation>
</comment>
<feature type="compositionally biased region" description="Low complexity" evidence="6">
    <location>
        <begin position="297"/>
        <end position="306"/>
    </location>
</feature>
<dbReference type="GO" id="GO:0045596">
    <property type="term" value="P:negative regulation of cell differentiation"/>
    <property type="evidence" value="ECO:0007669"/>
    <property type="project" value="InterPro"/>
</dbReference>
<reference evidence="8" key="1">
    <citation type="submission" date="2021-07" db="EMBL/GenBank/DDBJ databases">
        <authorList>
            <person name="Catto M.A."/>
            <person name="Jacobson A."/>
            <person name="Kennedy G."/>
            <person name="Labadie P."/>
            <person name="Hunt B.G."/>
            <person name="Srinivasan R."/>
        </authorList>
    </citation>
    <scope>NUCLEOTIDE SEQUENCE</scope>
    <source>
        <strain evidence="8">PL_HMW_Pooled</strain>
        <tissue evidence="8">Head</tissue>
    </source>
</reference>
<reference evidence="8" key="2">
    <citation type="journal article" date="2023" name="BMC Genomics">
        <title>Pest status, molecular evolution, and epigenetic factors derived from the genome assembly of Frankliniella fusca, a thysanopteran phytovirus vector.</title>
        <authorList>
            <person name="Catto M.A."/>
            <person name="Labadie P.E."/>
            <person name="Jacobson A.L."/>
            <person name="Kennedy G.G."/>
            <person name="Srinivasan R."/>
            <person name="Hunt B.G."/>
        </authorList>
    </citation>
    <scope>NUCLEOTIDE SEQUENCE</scope>
    <source>
        <strain evidence="8">PL_HMW_Pooled</strain>
    </source>
</reference>
<dbReference type="PANTHER" id="PTHR10494">
    <property type="entry name" value="BONE MORPHOGENETIC PROTEIN INHIBITOR, NOGGIN"/>
    <property type="match status" value="1"/>
</dbReference>